<feature type="transmembrane region" description="Helical" evidence="19">
    <location>
        <begin position="303"/>
        <end position="320"/>
    </location>
</feature>
<feature type="transmembrane region" description="Helical" evidence="19">
    <location>
        <begin position="552"/>
        <end position="569"/>
    </location>
</feature>
<keyword evidence="22" id="KW-1185">Reference proteome</keyword>
<dbReference type="SUPFAM" id="SSF49899">
    <property type="entry name" value="Concanavalin A-like lectins/glucanases"/>
    <property type="match status" value="1"/>
</dbReference>
<feature type="transmembrane region" description="Helical" evidence="19">
    <location>
        <begin position="444"/>
        <end position="464"/>
    </location>
</feature>
<keyword evidence="13 19" id="KW-1133">Transmembrane helix</keyword>
<proteinExistence type="inferred from homology"/>
<evidence type="ECO:0000256" key="18">
    <source>
        <dbReference type="ARBA" id="ARBA00034066"/>
    </source>
</evidence>
<evidence type="ECO:0000256" key="19">
    <source>
        <dbReference type="SAM" id="Phobius"/>
    </source>
</evidence>
<dbReference type="InterPro" id="IPR048307">
    <property type="entry name" value="STT3_N"/>
</dbReference>
<dbReference type="PANTHER" id="PTHR13872:SF1">
    <property type="entry name" value="DOLICHYL-DIPHOSPHOOLIGOSACCHARIDE--PROTEIN GLYCOSYLTRANSFERASE SUBUNIT STT3B"/>
    <property type="match status" value="1"/>
</dbReference>
<evidence type="ECO:0000256" key="4">
    <source>
        <dbReference type="ARBA" id="ARBA00004922"/>
    </source>
</evidence>
<dbReference type="Pfam" id="PF13385">
    <property type="entry name" value="Laminin_G_3"/>
    <property type="match status" value="1"/>
</dbReference>
<comment type="subcellular location">
    <subcellularLocation>
        <location evidence="3">Cell membrane</location>
        <topology evidence="3">Multi-pass membrane protein</topology>
    </subcellularLocation>
</comment>
<accession>A0A1G7T2Y3</accession>
<evidence type="ECO:0000313" key="22">
    <source>
        <dbReference type="Proteomes" id="UP000199076"/>
    </source>
</evidence>
<evidence type="ECO:0000256" key="9">
    <source>
        <dbReference type="ARBA" id="ARBA00022692"/>
    </source>
</evidence>
<dbReference type="SMART" id="SM00560">
    <property type="entry name" value="LamGL"/>
    <property type="match status" value="1"/>
</dbReference>
<feature type="domain" description="LamG-like jellyroll fold" evidence="20">
    <location>
        <begin position="858"/>
        <end position="993"/>
    </location>
</feature>
<dbReference type="AlphaFoldDB" id="A0A1G7T2Y3"/>
<comment type="pathway">
    <text evidence="4">Protein modification; protein glycosylation.</text>
</comment>
<evidence type="ECO:0000256" key="14">
    <source>
        <dbReference type="ARBA" id="ARBA00023136"/>
    </source>
</evidence>
<dbReference type="InterPro" id="IPR013320">
    <property type="entry name" value="ConA-like_dom_sf"/>
</dbReference>
<evidence type="ECO:0000256" key="2">
    <source>
        <dbReference type="ARBA" id="ARBA00001946"/>
    </source>
</evidence>
<evidence type="ECO:0000256" key="11">
    <source>
        <dbReference type="ARBA" id="ARBA00022729"/>
    </source>
</evidence>
<comment type="cofactor">
    <cofactor evidence="1">
        <name>Mn(2+)</name>
        <dbReference type="ChEBI" id="CHEBI:29035"/>
    </cofactor>
</comment>
<dbReference type="STRING" id="660518.SAMN05216218_12212"/>
<dbReference type="Pfam" id="PF02516">
    <property type="entry name" value="STT3"/>
    <property type="match status" value="1"/>
</dbReference>
<feature type="transmembrane region" description="Helical" evidence="19">
    <location>
        <begin position="502"/>
        <end position="521"/>
    </location>
</feature>
<feature type="transmembrane region" description="Helical" evidence="19">
    <location>
        <begin position="106"/>
        <end position="126"/>
    </location>
</feature>
<comment type="cofactor">
    <cofactor evidence="2">
        <name>Mg(2+)</name>
        <dbReference type="ChEBI" id="CHEBI:18420"/>
    </cofactor>
</comment>
<evidence type="ECO:0000256" key="6">
    <source>
        <dbReference type="ARBA" id="ARBA00012602"/>
    </source>
</evidence>
<evidence type="ECO:0000256" key="1">
    <source>
        <dbReference type="ARBA" id="ARBA00001936"/>
    </source>
</evidence>
<keyword evidence="16" id="KW-0464">Manganese</keyword>
<evidence type="ECO:0000256" key="16">
    <source>
        <dbReference type="ARBA" id="ARBA00023211"/>
    </source>
</evidence>
<evidence type="ECO:0000256" key="12">
    <source>
        <dbReference type="ARBA" id="ARBA00022842"/>
    </source>
</evidence>
<organism evidence="21 22">
    <name type="scientific">Halorientalis regularis</name>
    <dbReference type="NCBI Taxonomy" id="660518"/>
    <lineage>
        <taxon>Archaea</taxon>
        <taxon>Methanobacteriati</taxon>
        <taxon>Methanobacteriota</taxon>
        <taxon>Stenosarchaea group</taxon>
        <taxon>Halobacteria</taxon>
        <taxon>Halobacteriales</taxon>
        <taxon>Haloarculaceae</taxon>
        <taxon>Halorientalis</taxon>
    </lineage>
</organism>
<keyword evidence="7" id="KW-0328">Glycosyltransferase</keyword>
<dbReference type="GO" id="GO:0005886">
    <property type="term" value="C:plasma membrane"/>
    <property type="evidence" value="ECO:0007669"/>
    <property type="project" value="UniProtKB-SubCell"/>
</dbReference>
<dbReference type="EMBL" id="FNBK01000022">
    <property type="protein sequence ID" value="SDG29394.1"/>
    <property type="molecule type" value="Genomic_DNA"/>
</dbReference>
<dbReference type="GO" id="GO:0004576">
    <property type="term" value="F:oligosaccharyl transferase activity"/>
    <property type="evidence" value="ECO:0007669"/>
    <property type="project" value="InterPro"/>
</dbReference>
<dbReference type="EC" id="2.4.99.21" evidence="6"/>
<evidence type="ECO:0000256" key="17">
    <source>
        <dbReference type="ARBA" id="ARBA00030679"/>
    </source>
</evidence>
<keyword evidence="9 19" id="KW-0812">Transmembrane</keyword>
<name>A0A1G7T2Y3_9EURY</name>
<evidence type="ECO:0000256" key="5">
    <source>
        <dbReference type="ARBA" id="ARBA00010810"/>
    </source>
</evidence>
<evidence type="ECO:0000256" key="10">
    <source>
        <dbReference type="ARBA" id="ARBA00022723"/>
    </source>
</evidence>
<keyword evidence="12" id="KW-0460">Magnesium</keyword>
<reference evidence="22" key="1">
    <citation type="submission" date="2016-10" db="EMBL/GenBank/DDBJ databases">
        <authorList>
            <person name="Varghese N."/>
            <person name="Submissions S."/>
        </authorList>
    </citation>
    <scope>NUCLEOTIDE SEQUENCE [LARGE SCALE GENOMIC DNA]</scope>
    <source>
        <strain evidence="22">IBRC-M 10760</strain>
    </source>
</reference>
<feature type="transmembrane region" description="Helical" evidence="19">
    <location>
        <begin position="223"/>
        <end position="239"/>
    </location>
</feature>
<evidence type="ECO:0000256" key="7">
    <source>
        <dbReference type="ARBA" id="ARBA00022676"/>
    </source>
</evidence>
<dbReference type="Proteomes" id="UP000199076">
    <property type="component" value="Unassembled WGS sequence"/>
</dbReference>
<dbReference type="InterPro" id="IPR006558">
    <property type="entry name" value="LamG-like"/>
</dbReference>
<comment type="similarity">
    <text evidence="5">Belongs to the STT3 family.</text>
</comment>
<feature type="transmembrane region" description="Helical" evidence="19">
    <location>
        <begin position="476"/>
        <end position="496"/>
    </location>
</feature>
<keyword evidence="11" id="KW-0732">Signal</keyword>
<dbReference type="PANTHER" id="PTHR13872">
    <property type="entry name" value="DOLICHYL-DIPHOSPHOOLIGOSACCHARIDE--PROTEIN GLYCOSYLTRANSFERASE SUBUNIT"/>
    <property type="match status" value="1"/>
</dbReference>
<keyword evidence="15" id="KW-1015">Disulfide bond</keyword>
<sequence>MSDVREALDTLLSERPEAREALAEIHDVDEDGAWEFEDIAVDSGLFGEIVSRGIVEKDDGAYRLVDRAAVAAALEGRSEPDSPEETDESSTVSDLLDIDWRAAGPFVASLLFVALMRVVFALGAVFRDGRIVLTGNDPYRRRFLVRSLLDGHPAFDPTALAALPDVVRTGEPLTLTVLWWISALFGGTEQAVGQVLAWYPVVAGVVVAGLVYGIAIRVSGDRRVALAAVCLLAVTPAHAYRTSLGFADHHAFDYVWLAATVYGLVVTAGTTRDIGLPDRTTAGLTMLVLGIFGQIYAWHGGPILLVPLGICLFVLPLGDLKAGRNPLQANRGLLGALAVAAVLTLAVHVAVEWGTLVRALIPTLIAFFGVVSVGLAWRLSKSGYGTRQVALVEVGVGTLIFGVVWAAIPQFQTVLGDLAAYFSRTNETNIAETLSLFSGQLGVVTGPILLLGFTLFLAFPYMVWGVWQARDDGEAGWTFLSVYAWFFFVLAAAIQIRFAAQLAVFASVFAALGFVHLAEWVDIAEPPRPFAYKKAVGSEDLSWRPTRQSKNIVLALVMLFLLVGGIGIIQTPIKTQQLAIDGESYEVGEWLAEASADQDGDTYVFSQWGQNRFYNFIVGGDYGSYGYAQEHYAEFLAATDATSWANRLRDQSSNTYVVMGPVSADFRDSSLQTRLHQQLGSASDSARGLSDFRLVYLDEGSEYRVFRPAKTATLVDQRETNGPVTLSTDVTVSNETITYERRPNAGPDGWYSVRVPYSGTYAGDESNRTVTSEQIHEQAILMPQAVIGRSDSGAVAHYDFDGKYHPNYTAETVGGYHGRINATSRIERRTDDGQALALMEPTSHVTVEDIPPLVTENDSFTVSMHLRGNLTRDGASFPTVLQFQGPNASFGVWARDEAGDFGARLDINDANTRNFGIGRERFSNWTRVKVVYSAEKNELQLYVDGKLVSVSETPGRSINGFERLYIGSDGSPRQAAPVLIDDLRVYDRAVLNRTAPPKD</sequence>
<evidence type="ECO:0000256" key="3">
    <source>
        <dbReference type="ARBA" id="ARBA00004651"/>
    </source>
</evidence>
<comment type="catalytic activity">
    <reaction evidence="18">
        <text>an archaeal dolichyl phosphooligosaccharide + [protein]-L-asparagine = an archaeal dolichyl phosphate + a glycoprotein with the oligosaccharide chain attached by N-beta-D-glycosyl linkage to a protein L-asparagine.</text>
        <dbReference type="EC" id="2.4.99.21"/>
    </reaction>
</comment>
<evidence type="ECO:0000256" key="15">
    <source>
        <dbReference type="ARBA" id="ARBA00023157"/>
    </source>
</evidence>
<keyword evidence="14 19" id="KW-0472">Membrane</keyword>
<dbReference type="RefSeq" id="WP_092695278.1">
    <property type="nucleotide sequence ID" value="NZ_FNBK01000022.1"/>
</dbReference>
<dbReference type="GO" id="GO:0046872">
    <property type="term" value="F:metal ion binding"/>
    <property type="evidence" value="ECO:0007669"/>
    <property type="project" value="UniProtKB-KW"/>
</dbReference>
<dbReference type="Gene3D" id="2.60.120.200">
    <property type="match status" value="1"/>
</dbReference>
<dbReference type="InterPro" id="IPR003674">
    <property type="entry name" value="Oligo_trans_STT3"/>
</dbReference>
<keyword evidence="8 21" id="KW-0808">Transferase</keyword>
<evidence type="ECO:0000259" key="20">
    <source>
        <dbReference type="SMART" id="SM00560"/>
    </source>
</evidence>
<feature type="transmembrane region" description="Helical" evidence="19">
    <location>
        <begin position="332"/>
        <end position="351"/>
    </location>
</feature>
<evidence type="ECO:0000256" key="13">
    <source>
        <dbReference type="ARBA" id="ARBA00022989"/>
    </source>
</evidence>
<feature type="transmembrane region" description="Helical" evidence="19">
    <location>
        <begin position="357"/>
        <end position="377"/>
    </location>
</feature>
<evidence type="ECO:0000313" key="21">
    <source>
        <dbReference type="EMBL" id="SDG29394.1"/>
    </source>
</evidence>
<feature type="transmembrane region" description="Helical" evidence="19">
    <location>
        <begin position="389"/>
        <end position="408"/>
    </location>
</feature>
<feature type="transmembrane region" description="Helical" evidence="19">
    <location>
        <begin position="196"/>
        <end position="216"/>
    </location>
</feature>
<evidence type="ECO:0000256" key="8">
    <source>
        <dbReference type="ARBA" id="ARBA00022679"/>
    </source>
</evidence>
<dbReference type="OrthoDB" id="313284at2157"/>
<protein>
    <recommendedName>
        <fullName evidence="6">dolichyl-phosphooligosaccharide-protein glycotransferase</fullName>
        <ecNumber evidence="6">2.4.99.21</ecNumber>
    </recommendedName>
    <alternativeName>
        <fullName evidence="17">Oligosaccharyl transferase</fullName>
    </alternativeName>
</protein>
<keyword evidence="10" id="KW-0479">Metal-binding</keyword>
<gene>
    <name evidence="21" type="ORF">SAMN05216218_12212</name>
</gene>